<dbReference type="RefSeq" id="WP_136941890.1">
    <property type="nucleotide sequence ID" value="NZ_SWKR01000002.1"/>
</dbReference>
<dbReference type="AlphaFoldDB" id="A0A4V5PTG8"/>
<organism evidence="2 3">
    <name type="scientific">Sphingomonas baiyangensis</name>
    <dbReference type="NCBI Taxonomy" id="2572576"/>
    <lineage>
        <taxon>Bacteria</taxon>
        <taxon>Pseudomonadati</taxon>
        <taxon>Pseudomonadota</taxon>
        <taxon>Alphaproteobacteria</taxon>
        <taxon>Sphingomonadales</taxon>
        <taxon>Sphingomonadaceae</taxon>
        <taxon>Sphingomonas</taxon>
    </lineage>
</organism>
<protein>
    <recommendedName>
        <fullName evidence="4">DUF3618 domain-containing protein</fullName>
    </recommendedName>
</protein>
<dbReference type="EMBL" id="SWKR01000002">
    <property type="protein sequence ID" value="TKD49948.1"/>
    <property type="molecule type" value="Genomic_DNA"/>
</dbReference>
<sequence>MSARLEAARLEAVSARAALLADVAAVKQRLAPARIMGDAVDTVRLRGAAIAADATDAVRARPAVAGGALSLALLMLLRRPIARWRRRRRDVQSEALPADVAPFDATPAAPASLHHDLPDTDGAYRPMEKTA</sequence>
<reference evidence="2 3" key="1">
    <citation type="submission" date="2019-04" db="EMBL/GenBank/DDBJ databases">
        <authorList>
            <person name="Yang Y."/>
            <person name="Wei D."/>
        </authorList>
    </citation>
    <scope>NUCLEOTIDE SEQUENCE [LARGE SCALE GENOMIC DNA]</scope>
    <source>
        <strain evidence="2 3">L-1-4w-11</strain>
    </source>
</reference>
<proteinExistence type="predicted"/>
<evidence type="ECO:0000313" key="3">
    <source>
        <dbReference type="Proteomes" id="UP000309138"/>
    </source>
</evidence>
<dbReference type="Proteomes" id="UP000309138">
    <property type="component" value="Unassembled WGS sequence"/>
</dbReference>
<evidence type="ECO:0000256" key="1">
    <source>
        <dbReference type="SAM" id="MobiDB-lite"/>
    </source>
</evidence>
<accession>A0A4V5PTG8</accession>
<evidence type="ECO:0000313" key="2">
    <source>
        <dbReference type="EMBL" id="TKD49948.1"/>
    </source>
</evidence>
<evidence type="ECO:0008006" key="4">
    <source>
        <dbReference type="Google" id="ProtNLM"/>
    </source>
</evidence>
<gene>
    <name evidence="2" type="ORF">FBR43_03595</name>
</gene>
<comment type="caution">
    <text evidence="2">The sequence shown here is derived from an EMBL/GenBank/DDBJ whole genome shotgun (WGS) entry which is preliminary data.</text>
</comment>
<keyword evidence="3" id="KW-1185">Reference proteome</keyword>
<feature type="region of interest" description="Disordered" evidence="1">
    <location>
        <begin position="102"/>
        <end position="131"/>
    </location>
</feature>
<name>A0A4V5PTG8_9SPHN</name>